<reference evidence="11" key="1">
    <citation type="submission" date="2025-08" db="UniProtKB">
        <authorList>
            <consortium name="RefSeq"/>
        </authorList>
    </citation>
    <scope>IDENTIFICATION</scope>
    <source>
        <tissue evidence="11">Muscle</tissue>
    </source>
</reference>
<feature type="domain" description="C2H2-type" evidence="9">
    <location>
        <begin position="203"/>
        <end position="230"/>
    </location>
</feature>
<sequence length="991" mass="108056">MYAVSEVIIILESIQDLDKDYEVNSFLEPDLASSVVHEQVVLNCPNNHKSAVNGSVLSERKSLSVCNTTLQEHTVVVQPPCITSVVGSSANGIVHPHKSAVKVHSALRGKAHQVKKYKCTFRNCIFTSAYPKDFQRHQRTHSGEKPFTCEECGKSFSRSDKVKAHQKTHTEERPFKCTECNYAAKDRGSLTKHLRTHSEEKPYKCQSCPYKCRSSSQLSVHVRTHTGDKPFQCVLCDTRFKINSDLKRHMRIHTGEKPYKCDMCPYSCAIKANLKTHIRVNHSMDNPLKCSKCDFATPSRRVLREHEREHKDKTQRCNHCNYLTPSLSALNVHLRIHSKDKSFKCDHCPYSSNKACNLPLHIKKNHLKMIGKSQARRLTVEKNVSVLSQTKYKKNRKTSDGMLFKCGQCEKNFKGKNIYQNHLKTHRSCEGLLDSTFIPSNCSGVGDTICDVICSSESSDLNTTSSTSRFFQSGNTQLTAAVHLADPNFHVIQNTALDSPNCSVPQVTVTNVTTHPTVGSLKISENTMSEMSFKVRDSVQSNNSTPVFVIPISGENGTLVLPTNDGLLDQSSTGTTCNSKNKPQVSLNHGRSTASNFQMQESSTTAGSNSSEENFHLDKPGITSLQQSQSNSTNNVRNEKLANLFSENYSQHEFCHGTKVLTSYSTFSSSHSNPTTTWSASSQPSQVFHVNNSTPDITSSGIMMQHGGLESGTTILYHVQTDGGGSVIIPVLPFNQEGVSGVRTEPGFAIPQFTEPPGLNQQSLLPNVQYLVSHPVIQPEQVVQVDVAGIHFPTSSASVSSSPLQIPNSVPIGLPSVEVSQPLGIIGNSPEQIGVDSDEGSVTRAVGNTRLELFASTQALNSTTEVASSPSFSHPVFLTSSSGISQAIVTNPDIPGIMLQSASDLQNFTSVTTPPLETLNINACNNTLHYVGLATPVSLGTTCVLADSSVLKSNILSTLDSVTGTQNSLRRSIGGGSLVPTSSFGHEITSS</sequence>
<evidence type="ECO:0000256" key="6">
    <source>
        <dbReference type="ARBA" id="ARBA00023242"/>
    </source>
</evidence>
<dbReference type="Pfam" id="PF00096">
    <property type="entry name" value="zf-C2H2"/>
    <property type="match status" value="4"/>
</dbReference>
<evidence type="ECO:0000256" key="4">
    <source>
        <dbReference type="ARBA" id="ARBA00022771"/>
    </source>
</evidence>
<feature type="domain" description="C2H2-type" evidence="9">
    <location>
        <begin position="404"/>
        <end position="431"/>
    </location>
</feature>
<keyword evidence="5" id="KW-0862">Zinc</keyword>
<evidence type="ECO:0000256" key="5">
    <source>
        <dbReference type="ARBA" id="ARBA00022833"/>
    </source>
</evidence>
<proteinExistence type="predicted"/>
<feature type="domain" description="C2H2-type" evidence="9">
    <location>
        <begin position="175"/>
        <end position="202"/>
    </location>
</feature>
<evidence type="ECO:0000256" key="7">
    <source>
        <dbReference type="PROSITE-ProRule" id="PRU00042"/>
    </source>
</evidence>
<dbReference type="GeneID" id="106458220"/>
<name>A0ABM1B1Y9_LIMPO</name>
<keyword evidence="3" id="KW-0677">Repeat</keyword>
<feature type="domain" description="C2H2-type" evidence="9">
    <location>
        <begin position="315"/>
        <end position="342"/>
    </location>
</feature>
<accession>A0ABM1B1Y9</accession>
<dbReference type="SUPFAM" id="SSF57667">
    <property type="entry name" value="beta-beta-alpha zinc fingers"/>
    <property type="match status" value="4"/>
</dbReference>
<evidence type="ECO:0000256" key="2">
    <source>
        <dbReference type="ARBA" id="ARBA00022723"/>
    </source>
</evidence>
<evidence type="ECO:0000259" key="9">
    <source>
        <dbReference type="PROSITE" id="PS50157"/>
    </source>
</evidence>
<dbReference type="PANTHER" id="PTHR23226:SF416">
    <property type="entry name" value="FI01424P"/>
    <property type="match status" value="1"/>
</dbReference>
<evidence type="ECO:0000313" key="10">
    <source>
        <dbReference type="Proteomes" id="UP000694941"/>
    </source>
</evidence>
<feature type="domain" description="C2H2-type" evidence="9">
    <location>
        <begin position="259"/>
        <end position="287"/>
    </location>
</feature>
<dbReference type="RefSeq" id="XP_013773149.2">
    <property type="nucleotide sequence ID" value="XM_013917695.2"/>
</dbReference>
<dbReference type="Proteomes" id="UP000694941">
    <property type="component" value="Unplaced"/>
</dbReference>
<feature type="region of interest" description="Disordered" evidence="8">
    <location>
        <begin position="563"/>
        <end position="618"/>
    </location>
</feature>
<dbReference type="Gene3D" id="3.30.160.60">
    <property type="entry name" value="Classic Zinc Finger"/>
    <property type="match status" value="6"/>
</dbReference>
<dbReference type="PANTHER" id="PTHR23226">
    <property type="entry name" value="ZINC FINGER AND SCAN DOMAIN-CONTAINING"/>
    <property type="match status" value="1"/>
</dbReference>
<dbReference type="PROSITE" id="PS50157">
    <property type="entry name" value="ZINC_FINGER_C2H2_2"/>
    <property type="match status" value="8"/>
</dbReference>
<keyword evidence="6" id="KW-0539">Nucleus</keyword>
<keyword evidence="2" id="KW-0479">Metal-binding</keyword>
<keyword evidence="10" id="KW-1185">Reference proteome</keyword>
<keyword evidence="4 7" id="KW-0863">Zinc-finger</keyword>
<gene>
    <name evidence="11" type="primary">LOC106458220</name>
</gene>
<dbReference type="SMART" id="SM00355">
    <property type="entry name" value="ZnF_C2H2"/>
    <property type="match status" value="10"/>
</dbReference>
<dbReference type="InterPro" id="IPR013087">
    <property type="entry name" value="Znf_C2H2_type"/>
</dbReference>
<feature type="domain" description="C2H2-type" evidence="9">
    <location>
        <begin position="147"/>
        <end position="174"/>
    </location>
</feature>
<feature type="compositionally biased region" description="Polar residues" evidence="8">
    <location>
        <begin position="569"/>
        <end position="612"/>
    </location>
</feature>
<evidence type="ECO:0000256" key="1">
    <source>
        <dbReference type="ARBA" id="ARBA00004123"/>
    </source>
</evidence>
<feature type="domain" description="C2H2-type" evidence="9">
    <location>
        <begin position="117"/>
        <end position="146"/>
    </location>
</feature>
<evidence type="ECO:0000256" key="3">
    <source>
        <dbReference type="ARBA" id="ARBA00022737"/>
    </source>
</evidence>
<protein>
    <submittedName>
        <fullName evidence="11">Uncharacterized protein LOC106458220</fullName>
    </submittedName>
</protein>
<evidence type="ECO:0000313" key="11">
    <source>
        <dbReference type="RefSeq" id="XP_013773149.2"/>
    </source>
</evidence>
<comment type="subcellular location">
    <subcellularLocation>
        <location evidence="1">Nucleus</location>
    </subcellularLocation>
</comment>
<evidence type="ECO:0000256" key="8">
    <source>
        <dbReference type="SAM" id="MobiDB-lite"/>
    </source>
</evidence>
<feature type="domain" description="C2H2-type" evidence="9">
    <location>
        <begin position="231"/>
        <end position="258"/>
    </location>
</feature>
<dbReference type="InterPro" id="IPR036236">
    <property type="entry name" value="Znf_C2H2_sf"/>
</dbReference>
<organism evidence="10 11">
    <name type="scientific">Limulus polyphemus</name>
    <name type="common">Atlantic horseshoe crab</name>
    <dbReference type="NCBI Taxonomy" id="6850"/>
    <lineage>
        <taxon>Eukaryota</taxon>
        <taxon>Metazoa</taxon>
        <taxon>Ecdysozoa</taxon>
        <taxon>Arthropoda</taxon>
        <taxon>Chelicerata</taxon>
        <taxon>Merostomata</taxon>
        <taxon>Xiphosura</taxon>
        <taxon>Limulidae</taxon>
        <taxon>Limulus</taxon>
    </lineage>
</organism>
<dbReference type="PROSITE" id="PS00028">
    <property type="entry name" value="ZINC_FINGER_C2H2_1"/>
    <property type="match status" value="5"/>
</dbReference>